<name>A0AAD0KV82_MYCLR</name>
<accession>A0AAD0KV82</accession>
<feature type="region of interest" description="Disordered" evidence="1">
    <location>
        <begin position="1"/>
        <end position="24"/>
    </location>
</feature>
<reference evidence="2 3" key="1">
    <citation type="submission" date="2018-05" db="EMBL/GenBank/DDBJ databases">
        <title>Evolution of small genomes with special reference to Mycobacterium leprae.</title>
        <authorList>
            <person name="Mohanty P.S."/>
            <person name="Bansal A.K."/>
            <person name="Gupta U.D."/>
            <person name="Naaz F."/>
            <person name="Dwivedi V.D."/>
            <person name="Singh H."/>
            <person name="Gupta G."/>
            <person name="Sharma S."/>
            <person name="Arora M."/>
        </authorList>
    </citation>
    <scope>NUCLEOTIDE SEQUENCE [LARGE SCALE GENOMIC DNA]</scope>
    <source>
        <strain evidence="2 3">MRHRU-235-G</strain>
    </source>
</reference>
<protein>
    <submittedName>
        <fullName evidence="2">Uncharacterized protein</fullName>
    </submittedName>
</protein>
<organism evidence="2 3">
    <name type="scientific">Mycobacterium leprae</name>
    <dbReference type="NCBI Taxonomy" id="1769"/>
    <lineage>
        <taxon>Bacteria</taxon>
        <taxon>Bacillati</taxon>
        <taxon>Actinomycetota</taxon>
        <taxon>Actinomycetes</taxon>
        <taxon>Mycobacteriales</taxon>
        <taxon>Mycobacteriaceae</taxon>
        <taxon>Mycobacterium</taxon>
    </lineage>
</organism>
<evidence type="ECO:0000313" key="2">
    <source>
        <dbReference type="EMBL" id="AWV47890.1"/>
    </source>
</evidence>
<dbReference type="AlphaFoldDB" id="A0AAD0KV82"/>
<gene>
    <name evidence="2" type="ORF">DIJ64_06875</name>
</gene>
<evidence type="ECO:0000256" key="1">
    <source>
        <dbReference type="SAM" id="MobiDB-lite"/>
    </source>
</evidence>
<evidence type="ECO:0000313" key="3">
    <source>
        <dbReference type="Proteomes" id="UP000249682"/>
    </source>
</evidence>
<dbReference type="EMBL" id="CP029543">
    <property type="protein sequence ID" value="AWV47890.1"/>
    <property type="molecule type" value="Genomic_DNA"/>
</dbReference>
<dbReference type="Proteomes" id="UP000249682">
    <property type="component" value="Chromosome"/>
</dbReference>
<proteinExistence type="predicted"/>
<sequence length="67" mass="7082">MGAGAAHPVTYDRSHRNLRGSGHHRNQYRRFQPASAHFSSATAVGFAMTDVGSTMIFGGVHLAGRGG</sequence>